<dbReference type="EMBL" id="JADOEL010000025">
    <property type="protein sequence ID" value="MBF8179700.1"/>
    <property type="molecule type" value="Genomic_DNA"/>
</dbReference>
<dbReference type="InterPro" id="IPR011075">
    <property type="entry name" value="TetR_C"/>
</dbReference>
<feature type="domain" description="HTH tetR-type" evidence="5">
    <location>
        <begin position="6"/>
        <end position="66"/>
    </location>
</feature>
<gene>
    <name evidence="6" type="ORF">IXC47_18625</name>
</gene>
<dbReference type="PANTHER" id="PTHR47506">
    <property type="entry name" value="TRANSCRIPTIONAL REGULATORY PROTEIN"/>
    <property type="match status" value="1"/>
</dbReference>
<dbReference type="PROSITE" id="PS50977">
    <property type="entry name" value="HTH_TETR_2"/>
    <property type="match status" value="1"/>
</dbReference>
<dbReference type="Pfam" id="PF00440">
    <property type="entry name" value="TetR_N"/>
    <property type="match status" value="1"/>
</dbReference>
<organism evidence="6 7">
    <name type="scientific">Herminiimonas contaminans</name>
    <dbReference type="NCBI Taxonomy" id="1111140"/>
    <lineage>
        <taxon>Bacteria</taxon>
        <taxon>Pseudomonadati</taxon>
        <taxon>Pseudomonadota</taxon>
        <taxon>Betaproteobacteria</taxon>
        <taxon>Burkholderiales</taxon>
        <taxon>Oxalobacteraceae</taxon>
        <taxon>Herminiimonas</taxon>
    </lineage>
</organism>
<keyword evidence="1" id="KW-0805">Transcription regulation</keyword>
<dbReference type="Gene3D" id="1.10.10.60">
    <property type="entry name" value="Homeodomain-like"/>
    <property type="match status" value="1"/>
</dbReference>
<evidence type="ECO:0000256" key="4">
    <source>
        <dbReference type="PROSITE-ProRule" id="PRU00335"/>
    </source>
</evidence>
<dbReference type="SUPFAM" id="SSF46689">
    <property type="entry name" value="Homeodomain-like"/>
    <property type="match status" value="1"/>
</dbReference>
<keyword evidence="3" id="KW-0804">Transcription</keyword>
<dbReference type="InterPro" id="IPR009057">
    <property type="entry name" value="Homeodomain-like_sf"/>
</dbReference>
<sequence length="192" mass="21038">MSRTKEFEREEVLREAVSMFAHGGYAGTSTSVLLRAMGISRQSMYDTFGDKRSLYLEALRHHLEHTTTKQLDVLNSDASPVCKLQAVLQHAVLQAFQEQETNCLSVSSICEFGYTDEDINRAVDAARTTLLAALENCISEAKSKGALGDEIDVRHAALFIAINFSGIEVAARGGASQSDLEDIANLVIRNLK</sequence>
<evidence type="ECO:0000256" key="2">
    <source>
        <dbReference type="ARBA" id="ARBA00023125"/>
    </source>
</evidence>
<dbReference type="SUPFAM" id="SSF48498">
    <property type="entry name" value="Tetracyclin repressor-like, C-terminal domain"/>
    <property type="match status" value="1"/>
</dbReference>
<evidence type="ECO:0000259" key="5">
    <source>
        <dbReference type="PROSITE" id="PS50977"/>
    </source>
</evidence>
<dbReference type="Pfam" id="PF16925">
    <property type="entry name" value="TetR_C_13"/>
    <property type="match status" value="1"/>
</dbReference>
<reference evidence="6 7" key="1">
    <citation type="submission" date="2020-11" db="EMBL/GenBank/DDBJ databases">
        <title>WGS of Herminiimonas contaminans strain Marseille-Q4544 isolated from planarians Schmidtea mediterranea.</title>
        <authorList>
            <person name="Kangale L."/>
        </authorList>
    </citation>
    <scope>NUCLEOTIDE SEQUENCE [LARGE SCALE GENOMIC DNA]</scope>
    <source>
        <strain evidence="6 7">Marseille-Q4544</strain>
    </source>
</reference>
<protein>
    <submittedName>
        <fullName evidence="6">TetR/AcrR family transcriptional regulator</fullName>
    </submittedName>
</protein>
<accession>A0ABS0EY08</accession>
<keyword evidence="7" id="KW-1185">Reference proteome</keyword>
<keyword evidence="2 4" id="KW-0238">DNA-binding</keyword>
<comment type="caution">
    <text evidence="6">The sequence shown here is derived from an EMBL/GenBank/DDBJ whole genome shotgun (WGS) entry which is preliminary data.</text>
</comment>
<evidence type="ECO:0000256" key="3">
    <source>
        <dbReference type="ARBA" id="ARBA00023163"/>
    </source>
</evidence>
<proteinExistence type="predicted"/>
<feature type="DNA-binding region" description="H-T-H motif" evidence="4">
    <location>
        <begin position="29"/>
        <end position="48"/>
    </location>
</feature>
<evidence type="ECO:0000313" key="6">
    <source>
        <dbReference type="EMBL" id="MBF8179700.1"/>
    </source>
</evidence>
<dbReference type="InterPro" id="IPR001647">
    <property type="entry name" value="HTH_TetR"/>
</dbReference>
<dbReference type="Gene3D" id="1.10.357.10">
    <property type="entry name" value="Tetracycline Repressor, domain 2"/>
    <property type="match status" value="1"/>
</dbReference>
<dbReference type="Proteomes" id="UP000657372">
    <property type="component" value="Unassembled WGS sequence"/>
</dbReference>
<name>A0ABS0EY08_9BURK</name>
<dbReference type="PANTHER" id="PTHR47506:SF1">
    <property type="entry name" value="HTH-TYPE TRANSCRIPTIONAL REGULATOR YJDC"/>
    <property type="match status" value="1"/>
</dbReference>
<evidence type="ECO:0000313" key="7">
    <source>
        <dbReference type="Proteomes" id="UP000657372"/>
    </source>
</evidence>
<dbReference type="RefSeq" id="WP_195876671.1">
    <property type="nucleotide sequence ID" value="NZ_JADOEL010000025.1"/>
</dbReference>
<evidence type="ECO:0000256" key="1">
    <source>
        <dbReference type="ARBA" id="ARBA00023015"/>
    </source>
</evidence>
<dbReference type="InterPro" id="IPR036271">
    <property type="entry name" value="Tet_transcr_reg_TetR-rel_C_sf"/>
</dbReference>